<evidence type="ECO:0000256" key="7">
    <source>
        <dbReference type="ARBA" id="ARBA00023274"/>
    </source>
</evidence>
<evidence type="ECO:0000256" key="4">
    <source>
        <dbReference type="ARBA" id="ARBA00022730"/>
    </source>
</evidence>
<dbReference type="EMBL" id="KY856940">
    <property type="protein sequence ID" value="ASO75871.1"/>
    <property type="molecule type" value="Genomic_DNA"/>
</dbReference>
<keyword evidence="7" id="KW-0687">Ribonucleoprotein</keyword>
<dbReference type="PANTHER" id="PTHR21349:SF7">
    <property type="entry name" value="LARGE RIBOSOMAL SUBUNIT PROTEIN BL21C"/>
    <property type="match status" value="1"/>
</dbReference>
<keyword evidence="4" id="KW-0699">rRNA-binding</keyword>
<dbReference type="InterPro" id="IPR028909">
    <property type="entry name" value="bL21-like"/>
</dbReference>
<dbReference type="AlphaFoldDB" id="A0A222AHM7"/>
<evidence type="ECO:0000256" key="5">
    <source>
        <dbReference type="ARBA" id="ARBA00022884"/>
    </source>
</evidence>
<dbReference type="PANTHER" id="PTHR21349">
    <property type="entry name" value="50S RIBOSOMAL PROTEIN L21"/>
    <property type="match status" value="1"/>
</dbReference>
<dbReference type="GO" id="GO:0003735">
    <property type="term" value="F:structural constituent of ribosome"/>
    <property type="evidence" value="ECO:0007669"/>
    <property type="project" value="InterPro"/>
</dbReference>
<dbReference type="NCBIfam" id="TIGR00061">
    <property type="entry name" value="L21"/>
    <property type="match status" value="1"/>
</dbReference>
<organism evidence="8">
    <name type="scientific">Storeatula sp. CCMP1868</name>
    <dbReference type="NCBI Taxonomy" id="195070"/>
    <lineage>
        <taxon>Eukaryota</taxon>
        <taxon>Cryptophyceae</taxon>
        <taxon>Pyrenomonadales</taxon>
        <taxon>Pyrenomonadaceae</taxon>
        <taxon>Storeatula</taxon>
    </lineage>
</organism>
<accession>A0A222AHM7</accession>
<dbReference type="HAMAP" id="MF_01363">
    <property type="entry name" value="Ribosomal_bL21"/>
    <property type="match status" value="1"/>
</dbReference>
<keyword evidence="6 8" id="KW-0689">Ribosomal protein</keyword>
<dbReference type="InterPro" id="IPR036164">
    <property type="entry name" value="bL21-like_sf"/>
</dbReference>
<dbReference type="GO" id="GO:0019843">
    <property type="term" value="F:rRNA binding"/>
    <property type="evidence" value="ECO:0007669"/>
    <property type="project" value="UniProtKB-KW"/>
</dbReference>
<comment type="subcellular location">
    <subcellularLocation>
        <location evidence="1">Plastid</location>
    </subcellularLocation>
</comment>
<geneLocation type="plastid" evidence="8"/>
<dbReference type="GO" id="GO:0009536">
    <property type="term" value="C:plastid"/>
    <property type="evidence" value="ECO:0007669"/>
    <property type="project" value="UniProtKB-SubCell"/>
</dbReference>
<dbReference type="GO" id="GO:0006412">
    <property type="term" value="P:translation"/>
    <property type="evidence" value="ECO:0007669"/>
    <property type="project" value="InterPro"/>
</dbReference>
<dbReference type="GO" id="GO:0005762">
    <property type="term" value="C:mitochondrial large ribosomal subunit"/>
    <property type="evidence" value="ECO:0007669"/>
    <property type="project" value="TreeGrafter"/>
</dbReference>
<evidence type="ECO:0000256" key="3">
    <source>
        <dbReference type="ARBA" id="ARBA00022640"/>
    </source>
</evidence>
<dbReference type="Pfam" id="PF00829">
    <property type="entry name" value="Ribosomal_L21p"/>
    <property type="match status" value="1"/>
</dbReference>
<proteinExistence type="inferred from homology"/>
<evidence type="ECO:0000256" key="2">
    <source>
        <dbReference type="ARBA" id="ARBA00008563"/>
    </source>
</evidence>
<dbReference type="SUPFAM" id="SSF141091">
    <property type="entry name" value="L21p-like"/>
    <property type="match status" value="1"/>
</dbReference>
<evidence type="ECO:0000256" key="6">
    <source>
        <dbReference type="ARBA" id="ARBA00022980"/>
    </source>
</evidence>
<dbReference type="InterPro" id="IPR001787">
    <property type="entry name" value="Ribosomal_bL21"/>
</dbReference>
<name>A0A222AHM7_9CRYP</name>
<protein>
    <submittedName>
        <fullName evidence="8">Ribosomal protein L21</fullName>
    </submittedName>
</protein>
<evidence type="ECO:0000313" key="8">
    <source>
        <dbReference type="EMBL" id="ASO75871.1"/>
    </source>
</evidence>
<sequence>MNYAIIEASGRQFWVEPGRFYDFNRLELNPGDKIALKRVLLVNHNGNITVGQPCVEEAKVEATVLGHINSKKISVYKMRPKKKTRKKQGHRANLTRIIVNNITLNGSNIK</sequence>
<gene>
    <name evidence="8" type="primary">rpl21</name>
</gene>
<reference evidence="8" key="1">
    <citation type="journal article" date="2017" name="Genome Biol. Evol.">
        <title>Evolutionary Dynamics of Cryptophyte Plastid Genomes.</title>
        <authorList>
            <person name="Kim J.I."/>
            <person name="Moore C.E."/>
            <person name="Archibald J.M."/>
            <person name="Bhattacharya D."/>
            <person name="Yi G."/>
            <person name="Yoon H.S."/>
            <person name="Shin W."/>
        </authorList>
    </citation>
    <scope>NUCLEOTIDE SEQUENCE</scope>
    <source>
        <strain evidence="8">CCMP1868</strain>
    </source>
</reference>
<keyword evidence="5" id="KW-0694">RNA-binding</keyword>
<comment type="similarity">
    <text evidence="2">Belongs to the bacterial ribosomal protein bL21 family.</text>
</comment>
<keyword evidence="3 8" id="KW-0934">Plastid</keyword>
<evidence type="ECO:0000256" key="1">
    <source>
        <dbReference type="ARBA" id="ARBA00004474"/>
    </source>
</evidence>